<comment type="caution">
    <text evidence="2">The sequence shown here is derived from an EMBL/GenBank/DDBJ whole genome shotgun (WGS) entry which is preliminary data.</text>
</comment>
<dbReference type="Proteomes" id="UP001202328">
    <property type="component" value="Unassembled WGS sequence"/>
</dbReference>
<organism evidence="2 3">
    <name type="scientific">Papaver atlanticum</name>
    <dbReference type="NCBI Taxonomy" id="357466"/>
    <lineage>
        <taxon>Eukaryota</taxon>
        <taxon>Viridiplantae</taxon>
        <taxon>Streptophyta</taxon>
        <taxon>Embryophyta</taxon>
        <taxon>Tracheophyta</taxon>
        <taxon>Spermatophyta</taxon>
        <taxon>Magnoliopsida</taxon>
        <taxon>Ranunculales</taxon>
        <taxon>Papaveraceae</taxon>
        <taxon>Papaveroideae</taxon>
        <taxon>Papaver</taxon>
    </lineage>
</organism>
<evidence type="ECO:0000313" key="3">
    <source>
        <dbReference type="Proteomes" id="UP001202328"/>
    </source>
</evidence>
<gene>
    <name evidence="2" type="ORF">MKW98_016349</name>
</gene>
<evidence type="ECO:0000313" key="2">
    <source>
        <dbReference type="EMBL" id="KAI3907705.1"/>
    </source>
</evidence>
<proteinExistence type="predicted"/>
<accession>A0AAD4SJG9</accession>
<name>A0AAD4SJG9_9MAGN</name>
<evidence type="ECO:0000256" key="1">
    <source>
        <dbReference type="SAM" id="MobiDB-lite"/>
    </source>
</evidence>
<reference evidence="2" key="1">
    <citation type="submission" date="2022-04" db="EMBL/GenBank/DDBJ databases">
        <title>A functionally conserved STORR gene fusion in Papaver species that diverged 16.8 million years ago.</title>
        <authorList>
            <person name="Catania T."/>
        </authorList>
    </citation>
    <scope>NUCLEOTIDE SEQUENCE</scope>
    <source>
        <strain evidence="2">S-188037</strain>
    </source>
</reference>
<feature type="region of interest" description="Disordered" evidence="1">
    <location>
        <begin position="78"/>
        <end position="99"/>
    </location>
</feature>
<dbReference type="EMBL" id="JAJJMB010010581">
    <property type="protein sequence ID" value="KAI3907705.1"/>
    <property type="molecule type" value="Genomic_DNA"/>
</dbReference>
<sequence>MAAAAAEGLIRCVFEGCISTSDTDIERRPYHKNCTCALHRSSSKSSSAATTNCNSKKKLSYPMRRSWSEGCLALAAANSSSSSNNNNNNSNSSSSCTSPVAAATGCLSFDGGNGKGKPPRSLFKVESLGCMYNNNLLDRSM</sequence>
<dbReference type="PANTHER" id="PTHR35121">
    <property type="entry name" value="HOMEODOMAIN PROTEIN 8, PUTATIVE-RELATED"/>
    <property type="match status" value="1"/>
</dbReference>
<dbReference type="AlphaFoldDB" id="A0AAD4SJG9"/>
<feature type="compositionally biased region" description="Low complexity" evidence="1">
    <location>
        <begin position="78"/>
        <end position="95"/>
    </location>
</feature>
<dbReference type="PANTHER" id="PTHR35121:SF2">
    <property type="entry name" value="SWIM-TYPE DOMAIN-CONTAINING PROTEIN"/>
    <property type="match status" value="1"/>
</dbReference>
<keyword evidence="3" id="KW-1185">Reference proteome</keyword>
<protein>
    <submittedName>
        <fullName evidence="2">Uncharacterized protein</fullName>
    </submittedName>
</protein>